<evidence type="ECO:0000256" key="1">
    <source>
        <dbReference type="SAM" id="MobiDB-lite"/>
    </source>
</evidence>
<proteinExistence type="predicted"/>
<reference evidence="3 4" key="1">
    <citation type="submission" date="2019-07" db="EMBL/GenBank/DDBJ databases">
        <title>Draft genome assembly of a fouling barnacle, Amphibalanus amphitrite (Darwin, 1854): The first reference genome for Thecostraca.</title>
        <authorList>
            <person name="Kim W."/>
        </authorList>
    </citation>
    <scope>NUCLEOTIDE SEQUENCE [LARGE SCALE GENOMIC DNA]</scope>
    <source>
        <strain evidence="3">SNU_AA5</strain>
        <tissue evidence="3">Soma without cirri and trophi</tissue>
    </source>
</reference>
<feature type="compositionally biased region" description="Basic and acidic residues" evidence="1">
    <location>
        <begin position="355"/>
        <end position="372"/>
    </location>
</feature>
<keyword evidence="2" id="KW-1133">Transmembrane helix</keyword>
<dbReference type="AlphaFoldDB" id="A0A6A4XBR3"/>
<feature type="compositionally biased region" description="Low complexity" evidence="1">
    <location>
        <begin position="295"/>
        <end position="308"/>
    </location>
</feature>
<keyword evidence="4" id="KW-1185">Reference proteome</keyword>
<dbReference type="Proteomes" id="UP000440578">
    <property type="component" value="Unassembled WGS sequence"/>
</dbReference>
<name>A0A6A4XBR3_AMPAM</name>
<evidence type="ECO:0000256" key="2">
    <source>
        <dbReference type="SAM" id="Phobius"/>
    </source>
</evidence>
<feature type="transmembrane region" description="Helical" evidence="2">
    <location>
        <begin position="314"/>
        <end position="338"/>
    </location>
</feature>
<evidence type="ECO:0000313" key="4">
    <source>
        <dbReference type="Proteomes" id="UP000440578"/>
    </source>
</evidence>
<keyword evidence="2" id="KW-0812">Transmembrane</keyword>
<evidence type="ECO:0000313" key="3">
    <source>
        <dbReference type="EMBL" id="KAF0311782.1"/>
    </source>
</evidence>
<dbReference type="EMBL" id="VIIS01000217">
    <property type="protein sequence ID" value="KAF0311782.1"/>
    <property type="molecule type" value="Genomic_DNA"/>
</dbReference>
<gene>
    <name evidence="3" type="ORF">FJT64_017439</name>
</gene>
<keyword evidence="2" id="KW-0472">Membrane</keyword>
<protein>
    <submittedName>
        <fullName evidence="3">Uncharacterized protein</fullName>
    </submittedName>
</protein>
<comment type="caution">
    <text evidence="3">The sequence shown here is derived from an EMBL/GenBank/DDBJ whole genome shotgun (WGS) entry which is preliminary data.</text>
</comment>
<feature type="region of interest" description="Disordered" evidence="1">
    <location>
        <begin position="514"/>
        <end position="578"/>
    </location>
</feature>
<feature type="region of interest" description="Disordered" evidence="1">
    <location>
        <begin position="347"/>
        <end position="384"/>
    </location>
</feature>
<accession>A0A6A4XBR3</accession>
<feature type="region of interest" description="Disordered" evidence="1">
    <location>
        <begin position="286"/>
        <end position="308"/>
    </location>
</feature>
<organism evidence="3 4">
    <name type="scientific">Amphibalanus amphitrite</name>
    <name type="common">Striped barnacle</name>
    <name type="synonym">Balanus amphitrite</name>
    <dbReference type="NCBI Taxonomy" id="1232801"/>
    <lineage>
        <taxon>Eukaryota</taxon>
        <taxon>Metazoa</taxon>
        <taxon>Ecdysozoa</taxon>
        <taxon>Arthropoda</taxon>
        <taxon>Crustacea</taxon>
        <taxon>Multicrustacea</taxon>
        <taxon>Cirripedia</taxon>
        <taxon>Thoracica</taxon>
        <taxon>Thoracicalcarea</taxon>
        <taxon>Balanomorpha</taxon>
        <taxon>Balanoidea</taxon>
        <taxon>Balanidae</taxon>
        <taxon>Amphibalaninae</taxon>
        <taxon>Amphibalanus</taxon>
    </lineage>
</organism>
<sequence>MRLGSKLTVGSGLFPATVVNVTISGAQRVDIASNAISSLRQLQQLIVTGVGGITVQRDGLRRPRNGAHLRFRIFNADSVVIRRSGFSGWWGINSRVRIENIRHVTVEQYGFSFSSSFLGPTVEFIDVDSLELAPAAIAAPIDTLHMESLHMPACHWASIGSSVQHLVMNQVNVTKTLRRHALIGLTGEGAAGASTSSPSIRLETLRVERSAEPGSLALAECAPVEVPGLYVAPQRPRVCPTERWTRQLVGVSEGIPLDRVQFQIYQQLAATKPCTEDQWQPVTAADVDDSRCADDSVPSVSESPASAAAPGARWPLPLGLALAGALVLALGAAGLLLVRRLRLRASPPTAAPSAEGRRDRSTGGRSARECPQRSDCPAADSSTLHPPEVCDYAEPLRAAPPVDGDYAEIPPPADYASPISAREDAATNFGDYAQIPGSTDYAVPVTFAECKVTTCEDYAEILRPAEVTSAVPATKVMAANSGDYAEIPGLADCAPTAILRTGDAAGYAEIPCSPADGASPASATADLVAGGEGRAPTPPSSDGGPTAAGGSGSVAESVPPPVPPATAERLQMADELTENPMYVSALDVGKNEIESSHSDG</sequence>